<keyword evidence="9" id="KW-1185">Reference proteome</keyword>
<dbReference type="Proteomes" id="UP000799753">
    <property type="component" value="Unassembled WGS sequence"/>
</dbReference>
<accession>A0A6A6RHF3</accession>
<evidence type="ECO:0000256" key="4">
    <source>
        <dbReference type="ARBA" id="ARBA00022833"/>
    </source>
</evidence>
<evidence type="ECO:0000256" key="1">
    <source>
        <dbReference type="ARBA" id="ARBA00004123"/>
    </source>
</evidence>
<dbReference type="GO" id="GO:0008270">
    <property type="term" value="F:zinc ion binding"/>
    <property type="evidence" value="ECO:0007669"/>
    <property type="project" value="UniProtKB-KW"/>
</dbReference>
<dbReference type="InterPro" id="IPR036957">
    <property type="entry name" value="Znf_PARP_sf"/>
</dbReference>
<evidence type="ECO:0000313" key="9">
    <source>
        <dbReference type="Proteomes" id="UP000799753"/>
    </source>
</evidence>
<gene>
    <name evidence="8" type="ORF">P280DRAFT_413864</name>
</gene>
<reference evidence="8" key="1">
    <citation type="journal article" date="2020" name="Stud. Mycol.">
        <title>101 Dothideomycetes genomes: a test case for predicting lifestyles and emergence of pathogens.</title>
        <authorList>
            <person name="Haridas S."/>
            <person name="Albert R."/>
            <person name="Binder M."/>
            <person name="Bloem J."/>
            <person name="Labutti K."/>
            <person name="Salamov A."/>
            <person name="Andreopoulos B."/>
            <person name="Baker S."/>
            <person name="Barry K."/>
            <person name="Bills G."/>
            <person name="Bluhm B."/>
            <person name="Cannon C."/>
            <person name="Castanera R."/>
            <person name="Culley D."/>
            <person name="Daum C."/>
            <person name="Ezra D."/>
            <person name="Gonzalez J."/>
            <person name="Henrissat B."/>
            <person name="Kuo A."/>
            <person name="Liang C."/>
            <person name="Lipzen A."/>
            <person name="Lutzoni F."/>
            <person name="Magnuson J."/>
            <person name="Mondo S."/>
            <person name="Nolan M."/>
            <person name="Ohm R."/>
            <person name="Pangilinan J."/>
            <person name="Park H.-J."/>
            <person name="Ramirez L."/>
            <person name="Alfaro M."/>
            <person name="Sun H."/>
            <person name="Tritt A."/>
            <person name="Yoshinaga Y."/>
            <person name="Zwiers L.-H."/>
            <person name="Turgeon B."/>
            <person name="Goodwin S."/>
            <person name="Spatafora J."/>
            <person name="Crous P."/>
            <person name="Grigoriev I."/>
        </authorList>
    </citation>
    <scope>NUCLEOTIDE SEQUENCE</scope>
    <source>
        <strain evidence="8">CBS 473.64</strain>
    </source>
</reference>
<evidence type="ECO:0000313" key="8">
    <source>
        <dbReference type="EMBL" id="KAF2634413.1"/>
    </source>
</evidence>
<organism evidence="8 9">
    <name type="scientific">Massarina eburnea CBS 473.64</name>
    <dbReference type="NCBI Taxonomy" id="1395130"/>
    <lineage>
        <taxon>Eukaryota</taxon>
        <taxon>Fungi</taxon>
        <taxon>Dikarya</taxon>
        <taxon>Ascomycota</taxon>
        <taxon>Pezizomycotina</taxon>
        <taxon>Dothideomycetes</taxon>
        <taxon>Pleosporomycetidae</taxon>
        <taxon>Pleosporales</taxon>
        <taxon>Massarineae</taxon>
        <taxon>Massarinaceae</taxon>
        <taxon>Massarina</taxon>
    </lineage>
</organism>
<protein>
    <recommendedName>
        <fullName evidence="7">PARP-type domain-containing protein</fullName>
    </recommendedName>
</protein>
<dbReference type="AlphaFoldDB" id="A0A6A6RHF3"/>
<keyword evidence="5" id="KW-0539">Nucleus</keyword>
<dbReference type="OrthoDB" id="429950at2759"/>
<dbReference type="SUPFAM" id="SSF57716">
    <property type="entry name" value="Glucocorticoid receptor-like (DNA-binding domain)"/>
    <property type="match status" value="2"/>
</dbReference>
<evidence type="ECO:0000259" key="7">
    <source>
        <dbReference type="SMART" id="SM01336"/>
    </source>
</evidence>
<keyword evidence="4" id="KW-0862">Zinc</keyword>
<evidence type="ECO:0000256" key="3">
    <source>
        <dbReference type="ARBA" id="ARBA00022771"/>
    </source>
</evidence>
<dbReference type="InterPro" id="IPR001510">
    <property type="entry name" value="Znf_PARP"/>
</dbReference>
<evidence type="ECO:0000256" key="5">
    <source>
        <dbReference type="ARBA" id="ARBA00023242"/>
    </source>
</evidence>
<dbReference type="Gene3D" id="3.30.1740.10">
    <property type="entry name" value="Zinc finger, PARP-type"/>
    <property type="match status" value="2"/>
</dbReference>
<feature type="domain" description="PARP-type" evidence="7">
    <location>
        <begin position="151"/>
        <end position="236"/>
    </location>
</feature>
<dbReference type="Pfam" id="PF00645">
    <property type="entry name" value="zf-PARP"/>
    <property type="match status" value="2"/>
</dbReference>
<evidence type="ECO:0000256" key="2">
    <source>
        <dbReference type="ARBA" id="ARBA00022723"/>
    </source>
</evidence>
<comment type="subcellular location">
    <subcellularLocation>
        <location evidence="1">Nucleus</location>
    </subcellularLocation>
</comment>
<dbReference type="SMART" id="SM01336">
    <property type="entry name" value="zf-PARP"/>
    <property type="match status" value="2"/>
</dbReference>
<dbReference type="GO" id="GO:0005634">
    <property type="term" value="C:nucleus"/>
    <property type="evidence" value="ECO:0007669"/>
    <property type="project" value="UniProtKB-SubCell"/>
</dbReference>
<feature type="region of interest" description="Disordered" evidence="6">
    <location>
        <begin position="244"/>
        <end position="400"/>
    </location>
</feature>
<feature type="domain" description="PARP-type" evidence="7">
    <location>
        <begin position="27"/>
        <end position="117"/>
    </location>
</feature>
<name>A0A6A6RHF3_9PLEO</name>
<evidence type="ECO:0000256" key="6">
    <source>
        <dbReference type="SAM" id="MobiDB-lite"/>
    </source>
</evidence>
<dbReference type="EMBL" id="MU006831">
    <property type="protein sequence ID" value="KAF2634413.1"/>
    <property type="molecule type" value="Genomic_DNA"/>
</dbReference>
<dbReference type="GO" id="GO:0003677">
    <property type="term" value="F:DNA binding"/>
    <property type="evidence" value="ECO:0007669"/>
    <property type="project" value="InterPro"/>
</dbReference>
<feature type="compositionally biased region" description="Basic and acidic residues" evidence="6">
    <location>
        <begin position="319"/>
        <end position="331"/>
    </location>
</feature>
<proteinExistence type="predicted"/>
<keyword evidence="2" id="KW-0479">Metal-binding</keyword>
<keyword evidence="3" id="KW-0863">Zinc-finger</keyword>
<sequence>MATTTTTQTAAIWPADTEDDAPKWRLEHSVSDKAGCAQAACKRAGVKFVNGELRMGIHTYFEKEQSYYRQWRHWCVGCATKKQIEALKTLAGDDPAKVPGYDRISTEAQEQVHLAFDEGNVIDRDFKGIRENMAKFQGSSEIRNAVTYKVEVAERGRAGCRNVTCKTQNIKIAKGELRLGIATMFDAEHMTWMYKHWRCISKFDLDEVQQRFEEECLDGIDSLPEEYLAAVIKSLDTGEVVNPQKTKVVDEDAAVEAPKTKPEGRKAKVSAQDEQSETELDEREKTAEVDDDAANEEVPPKPKRNGRKKAFVDDTTQEQDLKAKPTDIDKSKGRKKRGTGNIEEAEGPEPKKKRGRPAKKASPVEDKDIALPNNDAPAPTRPKRKTAVNPNVEQKVRAKT</sequence>